<sequence length="376" mass="44616">MRIIEELMNRRWILKSQDPQLYYEIKDNAKELKKKLQEKFGYALIINPYLVKLEKIPGKAEGWMGITEFETLMEYQMFCYLLMLLEDKEAGERFILSNICEFIQVQFPKGELEWTSLRARRQLVRVLQYALKMGMIISREGDEDYFLKDETSDILYENTGVSRYFIRNIPKDIMDFHEPEDFLQSEWFDMEEDRGIVRRQRIYRRLMLSCGVYHTAGEDKDDDFGYIRNYRRNIENDFQSLFPCQLHVHSSSAFLVLEEDCSMGKVFPKTHAYYDLLLIVHDDLRKRVKTSRLSLDQHEGITLRLEEYLAIVQRLIKKNNALLPKKYQIENRRVEDSAMDVCNLAQTLGFAQVQQENVYIYPVAGKITGTYAEVTE</sequence>
<dbReference type="Pfam" id="PF09661">
    <property type="entry name" value="DUF2398"/>
    <property type="match status" value="1"/>
</dbReference>
<dbReference type="NCBIfam" id="TIGR02678">
    <property type="entry name" value="TIGR02678 family protein"/>
    <property type="match status" value="1"/>
</dbReference>
<comment type="caution">
    <text evidence="1">The sequence shown here is derived from an EMBL/GenBank/DDBJ whole genome shotgun (WGS) entry which is preliminary data.</text>
</comment>
<dbReference type="EMBL" id="JAKTMA010000022">
    <property type="protein sequence ID" value="MCR0233668.1"/>
    <property type="molecule type" value="Genomic_DNA"/>
</dbReference>
<reference evidence="1" key="1">
    <citation type="journal article" date="2022" name="Clin. Infect. Dis.">
        <title>Association between Clostridium innocuum and antibiotic-associated diarrhea in adults and children: A cross-sectional study and comparative genomics analysis.</title>
        <authorList>
            <person name="Cherny K.E."/>
            <person name="Muscat E.B."/>
            <person name="Balaji A."/>
            <person name="Mukherjee J."/>
            <person name="Ozer E.A."/>
            <person name="Angarone M.P."/>
            <person name="Hauser A.R."/>
            <person name="Sichel J.S."/>
            <person name="Amponsah E."/>
            <person name="Kociolek L.K."/>
        </authorList>
    </citation>
    <scope>NUCLEOTIDE SEQUENCE</scope>
    <source>
        <strain evidence="1">NU1-AC-029v</strain>
    </source>
</reference>
<dbReference type="Proteomes" id="UP001203972">
    <property type="component" value="Unassembled WGS sequence"/>
</dbReference>
<accession>A0AAP2UNP6</accession>
<name>A0AAP2UNP6_CLOIN</name>
<evidence type="ECO:0000313" key="1">
    <source>
        <dbReference type="EMBL" id="MCR0233668.1"/>
    </source>
</evidence>
<evidence type="ECO:0000313" key="2">
    <source>
        <dbReference type="Proteomes" id="UP001203972"/>
    </source>
</evidence>
<dbReference type="AlphaFoldDB" id="A0AAP2UNP6"/>
<proteinExistence type="predicted"/>
<organism evidence="1 2">
    <name type="scientific">Clostridium innocuum</name>
    <dbReference type="NCBI Taxonomy" id="1522"/>
    <lineage>
        <taxon>Bacteria</taxon>
        <taxon>Bacillati</taxon>
        <taxon>Bacillota</taxon>
        <taxon>Clostridia</taxon>
        <taxon>Eubacteriales</taxon>
        <taxon>Clostridiaceae</taxon>
        <taxon>Clostridium</taxon>
    </lineage>
</organism>
<protein>
    <submittedName>
        <fullName evidence="1">TIGR02678 family protein</fullName>
    </submittedName>
</protein>
<dbReference type="InterPro" id="IPR013494">
    <property type="entry name" value="CHP02678"/>
</dbReference>
<gene>
    <name evidence="1" type="ORF">MKC95_12905</name>
</gene>
<dbReference type="RefSeq" id="WP_008818398.1">
    <property type="nucleotide sequence ID" value="NZ_AP025565.1"/>
</dbReference>